<evidence type="ECO:0000256" key="1">
    <source>
        <dbReference type="SAM" id="MobiDB-lite"/>
    </source>
</evidence>
<sequence>MSPERKAWLITGIVGLLMGLGALAVWLGMSMTDAASEAEPTPDPTTSEPADDSPRPVPTNTDAADPVSPPEPERAAVPADCASLYSPAMTAELQSYGVVLNPAWTTTDPNAGLRFADDLLETWAVEWDSRQCIWTTEGGGSGIGLETHVVPLIADEESLVGERLASLGYSSVDELGGTRYFWSVTDDEFGGAFGESHIVVGGYWFATAWLDLGVTGYTADMVRNLVGVD</sequence>
<keyword evidence="2" id="KW-1133">Transmembrane helix</keyword>
<dbReference type="Proteomes" id="UP000218965">
    <property type="component" value="Chromosome"/>
</dbReference>
<evidence type="ECO:0000256" key="2">
    <source>
        <dbReference type="SAM" id="Phobius"/>
    </source>
</evidence>
<accession>A0A0U5BAW3</accession>
<feature type="transmembrane region" description="Helical" evidence="2">
    <location>
        <begin position="7"/>
        <end position="29"/>
    </location>
</feature>
<keyword evidence="2" id="KW-0812">Transmembrane</keyword>
<dbReference type="RefSeq" id="WP_096420991.1">
    <property type="nucleotide sequence ID" value="NZ_AP017315.1"/>
</dbReference>
<feature type="region of interest" description="Disordered" evidence="1">
    <location>
        <begin position="34"/>
        <end position="76"/>
    </location>
</feature>
<reference evidence="4" key="1">
    <citation type="submission" date="2015-12" db="EMBL/GenBank/DDBJ databases">
        <authorList>
            <person name="Shamseldin A."/>
            <person name="Moawad H."/>
            <person name="Abd El-Rahim W.M."/>
            <person name="Sadowsky M.J."/>
        </authorList>
    </citation>
    <scope>NUCLEOTIDE SEQUENCE [LARGE SCALE GENOMIC DNA]</scope>
    <source>
        <strain evidence="4">JAM AC0309</strain>
    </source>
</reference>
<dbReference type="KEGG" id="malk:MalAC0309_0945"/>
<proteinExistence type="predicted"/>
<reference evidence="3 4" key="2">
    <citation type="submission" date="2016-01" db="EMBL/GenBank/DDBJ databases">
        <title>Microcella alkaliphila JAM AC0309 whole genome shotgun sequence.</title>
        <authorList>
            <person name="Kurata A."/>
            <person name="Hirose Y."/>
            <person name="Kishimoto N."/>
            <person name="Kobayashi T."/>
        </authorList>
    </citation>
    <scope>NUCLEOTIDE SEQUENCE [LARGE SCALE GENOMIC DNA]</scope>
    <source>
        <strain evidence="3 4">JAM AC0309</strain>
    </source>
</reference>
<dbReference type="OrthoDB" id="5108077at2"/>
<organism evidence="3 4">
    <name type="scientific">Microcella alkaliphila</name>
    <dbReference type="NCBI Taxonomy" id="279828"/>
    <lineage>
        <taxon>Bacteria</taxon>
        <taxon>Bacillati</taxon>
        <taxon>Actinomycetota</taxon>
        <taxon>Actinomycetes</taxon>
        <taxon>Micrococcales</taxon>
        <taxon>Microbacteriaceae</taxon>
        <taxon>Microcella</taxon>
    </lineage>
</organism>
<evidence type="ECO:0000313" key="4">
    <source>
        <dbReference type="Proteomes" id="UP000218965"/>
    </source>
</evidence>
<dbReference type="EMBL" id="AP017315">
    <property type="protein sequence ID" value="BAU31809.1"/>
    <property type="molecule type" value="Genomic_DNA"/>
</dbReference>
<name>A0A0U5BAW3_9MICO</name>
<dbReference type="AlphaFoldDB" id="A0A0U5BAW3"/>
<keyword evidence="2" id="KW-0472">Membrane</keyword>
<evidence type="ECO:0000313" key="3">
    <source>
        <dbReference type="EMBL" id="BAU31809.1"/>
    </source>
</evidence>
<gene>
    <name evidence="3" type="ORF">MalAC0309_0945</name>
</gene>
<protein>
    <submittedName>
        <fullName evidence="3">Uncharacterized protein</fullName>
    </submittedName>
</protein>